<dbReference type="PIRSF" id="PIRSF000189">
    <property type="entry name" value="D-aa_oxidase"/>
    <property type="match status" value="1"/>
</dbReference>
<protein>
    <recommendedName>
        <fullName evidence="6">FAD dependent oxidoreductase domain-containing protein</fullName>
    </recommendedName>
</protein>
<dbReference type="Pfam" id="PF01266">
    <property type="entry name" value="DAO"/>
    <property type="match status" value="1"/>
</dbReference>
<dbReference type="PROSITE" id="PS00677">
    <property type="entry name" value="DAO"/>
    <property type="match status" value="1"/>
</dbReference>
<dbReference type="Gene3D" id="3.40.50.720">
    <property type="entry name" value="NAD(P)-binding Rossmann-like Domain"/>
    <property type="match status" value="1"/>
</dbReference>
<accession>A0A409YN18</accession>
<comment type="cofactor">
    <cofactor evidence="1">
        <name>FAD</name>
        <dbReference type="ChEBI" id="CHEBI:57692"/>
    </cofactor>
</comment>
<dbReference type="Gene3D" id="3.30.9.10">
    <property type="entry name" value="D-Amino Acid Oxidase, subunit A, domain 2"/>
    <property type="match status" value="1"/>
</dbReference>
<keyword evidence="8" id="KW-1185">Reference proteome</keyword>
<dbReference type="EMBL" id="NHTK01000942">
    <property type="protein sequence ID" value="PPR04469.1"/>
    <property type="molecule type" value="Genomic_DNA"/>
</dbReference>
<gene>
    <name evidence="7" type="ORF">CVT24_013260</name>
</gene>
<dbReference type="InterPro" id="IPR006076">
    <property type="entry name" value="FAD-dep_OxRdtase"/>
</dbReference>
<dbReference type="InterPro" id="IPR023209">
    <property type="entry name" value="DAO"/>
</dbReference>
<proteinExistence type="inferred from homology"/>
<dbReference type="OrthoDB" id="2015447at2759"/>
<comment type="caution">
    <text evidence="7">The sequence shown here is derived from an EMBL/GenBank/DDBJ whole genome shotgun (WGS) entry which is preliminary data.</text>
</comment>
<evidence type="ECO:0000256" key="2">
    <source>
        <dbReference type="ARBA" id="ARBA00006730"/>
    </source>
</evidence>
<keyword evidence="5" id="KW-0560">Oxidoreductase</keyword>
<dbReference type="SUPFAM" id="SSF54373">
    <property type="entry name" value="FAD-linked reductases, C-terminal domain"/>
    <property type="match status" value="1"/>
</dbReference>
<sequence length="376" mass="41841">MAPALEGCTVKHVTVIGAGVIGLTTALKIQEQPGYEVTIIADHFPTDTERKATYASQWAGAHHVSVAGTDEFQREIDMETFQTMWELSEEGGKAADCFMRLPQVEYYREQRTHDTLKFMPGFKELTAEQLTVPNAVCGLTYNSVNTFVPLFNNYLLSRFLSAGGHIIRGHIQHIEQIMENGNTNFASPAEDHRTPSHPDAVIVCAGIGARTLGGVEDQTVYPARGQTLLVRAPWLDTCMSISGGESGLWTYVIPRKNGDAILGGTYEADDWYPLPRPETTTDILQRTLELCPNLAPPEIRWEREPTIEDIRPLIISENCGFRPCRKNGVRLELEWKEFQGNRVPVVHNYGHGGFGFIASFGSASVVFKLLKQAFEE</sequence>
<evidence type="ECO:0000259" key="6">
    <source>
        <dbReference type="Pfam" id="PF01266"/>
    </source>
</evidence>
<name>A0A409YN18_9AGAR</name>
<dbReference type="InterPro" id="IPR006181">
    <property type="entry name" value="D-amino_acid_oxidase_CS"/>
</dbReference>
<dbReference type="AlphaFoldDB" id="A0A409YN18"/>
<reference evidence="7 8" key="1">
    <citation type="journal article" date="2018" name="Evol. Lett.">
        <title>Horizontal gene cluster transfer increased hallucinogenic mushroom diversity.</title>
        <authorList>
            <person name="Reynolds H.T."/>
            <person name="Vijayakumar V."/>
            <person name="Gluck-Thaler E."/>
            <person name="Korotkin H.B."/>
            <person name="Matheny P.B."/>
            <person name="Slot J.C."/>
        </authorList>
    </citation>
    <scope>NUCLEOTIDE SEQUENCE [LARGE SCALE GENOMIC DNA]</scope>
    <source>
        <strain evidence="7 8">2629</strain>
    </source>
</reference>
<evidence type="ECO:0000313" key="8">
    <source>
        <dbReference type="Proteomes" id="UP000284842"/>
    </source>
</evidence>
<dbReference type="GO" id="GO:0005737">
    <property type="term" value="C:cytoplasm"/>
    <property type="evidence" value="ECO:0007669"/>
    <property type="project" value="TreeGrafter"/>
</dbReference>
<organism evidence="7 8">
    <name type="scientific">Panaeolus cyanescens</name>
    <dbReference type="NCBI Taxonomy" id="181874"/>
    <lineage>
        <taxon>Eukaryota</taxon>
        <taxon>Fungi</taxon>
        <taxon>Dikarya</taxon>
        <taxon>Basidiomycota</taxon>
        <taxon>Agaricomycotina</taxon>
        <taxon>Agaricomycetes</taxon>
        <taxon>Agaricomycetidae</taxon>
        <taxon>Agaricales</taxon>
        <taxon>Agaricineae</taxon>
        <taxon>Galeropsidaceae</taxon>
        <taxon>Panaeolus</taxon>
    </lineage>
</organism>
<evidence type="ECO:0000256" key="4">
    <source>
        <dbReference type="ARBA" id="ARBA00022827"/>
    </source>
</evidence>
<dbReference type="InParanoid" id="A0A409YN18"/>
<dbReference type="GO" id="GO:0019478">
    <property type="term" value="P:D-amino acid catabolic process"/>
    <property type="evidence" value="ECO:0007669"/>
    <property type="project" value="TreeGrafter"/>
</dbReference>
<evidence type="ECO:0000256" key="3">
    <source>
        <dbReference type="ARBA" id="ARBA00022630"/>
    </source>
</evidence>
<comment type="similarity">
    <text evidence="2">Belongs to the DAMOX/DASOX family.</text>
</comment>
<dbReference type="Proteomes" id="UP000284842">
    <property type="component" value="Unassembled WGS sequence"/>
</dbReference>
<dbReference type="FunCoup" id="A0A409YN18">
    <property type="interactions" value="56"/>
</dbReference>
<keyword evidence="3" id="KW-0285">Flavoprotein</keyword>
<dbReference type="GO" id="GO:0071949">
    <property type="term" value="F:FAD binding"/>
    <property type="evidence" value="ECO:0007669"/>
    <property type="project" value="InterPro"/>
</dbReference>
<dbReference type="STRING" id="181874.A0A409YN18"/>
<evidence type="ECO:0000256" key="5">
    <source>
        <dbReference type="ARBA" id="ARBA00023002"/>
    </source>
</evidence>
<dbReference type="PANTHER" id="PTHR11530">
    <property type="entry name" value="D-AMINO ACID OXIDASE"/>
    <property type="match status" value="1"/>
</dbReference>
<dbReference type="GO" id="GO:0003884">
    <property type="term" value="F:D-amino-acid oxidase activity"/>
    <property type="evidence" value="ECO:0007669"/>
    <property type="project" value="InterPro"/>
</dbReference>
<keyword evidence="4" id="KW-0274">FAD</keyword>
<evidence type="ECO:0000256" key="1">
    <source>
        <dbReference type="ARBA" id="ARBA00001974"/>
    </source>
</evidence>
<evidence type="ECO:0000313" key="7">
    <source>
        <dbReference type="EMBL" id="PPR04469.1"/>
    </source>
</evidence>
<feature type="domain" description="FAD dependent oxidoreductase" evidence="6">
    <location>
        <begin position="13"/>
        <end position="366"/>
    </location>
</feature>
<dbReference type="PANTHER" id="PTHR11530:SF11">
    <property type="entry name" value="D-ASPARTATE OXIDASE"/>
    <property type="match status" value="1"/>
</dbReference>
<dbReference type="SUPFAM" id="SSF51971">
    <property type="entry name" value="Nucleotide-binding domain"/>
    <property type="match status" value="1"/>
</dbReference>